<dbReference type="PANTHER" id="PTHR23334">
    <property type="entry name" value="CCAAT/ENHANCER BINDING PROTEIN"/>
    <property type="match status" value="1"/>
</dbReference>
<dbReference type="GO" id="GO:0000978">
    <property type="term" value="F:RNA polymerase II cis-regulatory region sequence-specific DNA binding"/>
    <property type="evidence" value="ECO:0007669"/>
    <property type="project" value="TreeGrafter"/>
</dbReference>
<dbReference type="GO" id="GO:0000981">
    <property type="term" value="F:DNA-binding transcription factor activity, RNA polymerase II-specific"/>
    <property type="evidence" value="ECO:0007669"/>
    <property type="project" value="TreeGrafter"/>
</dbReference>
<feature type="domain" description="BZIP" evidence="4">
    <location>
        <begin position="76"/>
        <end position="123"/>
    </location>
</feature>
<keyword evidence="5" id="KW-1185">Reference proteome</keyword>
<evidence type="ECO:0000256" key="1">
    <source>
        <dbReference type="ARBA" id="ARBA00023015"/>
    </source>
</evidence>
<reference evidence="6 7" key="1">
    <citation type="submission" date="2025-04" db="UniProtKB">
        <authorList>
            <consortium name="RefSeq"/>
        </authorList>
    </citation>
    <scope>IDENTIFICATION</scope>
</reference>
<name>A0AB40AHE1_DIOCR</name>
<dbReference type="Pfam" id="PF07716">
    <property type="entry name" value="bZIP_2"/>
    <property type="match status" value="1"/>
</dbReference>
<gene>
    <name evidence="6 7" type="primary">LOC120249705</name>
</gene>
<organism evidence="5 6">
    <name type="scientific">Dioscorea cayennensis subsp. rotundata</name>
    <name type="common">White Guinea yam</name>
    <name type="synonym">Dioscorea rotundata</name>
    <dbReference type="NCBI Taxonomy" id="55577"/>
    <lineage>
        <taxon>Eukaryota</taxon>
        <taxon>Viridiplantae</taxon>
        <taxon>Streptophyta</taxon>
        <taxon>Embryophyta</taxon>
        <taxon>Tracheophyta</taxon>
        <taxon>Spermatophyta</taxon>
        <taxon>Magnoliopsida</taxon>
        <taxon>Liliopsida</taxon>
        <taxon>Dioscoreales</taxon>
        <taxon>Dioscoreaceae</taxon>
        <taxon>Dioscorea</taxon>
    </lineage>
</organism>
<dbReference type="RefSeq" id="XP_039114243.1">
    <property type="nucleotide sequence ID" value="XM_039258309.1"/>
</dbReference>
<dbReference type="InterPro" id="IPR046347">
    <property type="entry name" value="bZIP_sf"/>
</dbReference>
<evidence type="ECO:0000256" key="2">
    <source>
        <dbReference type="ARBA" id="ARBA00023163"/>
    </source>
</evidence>
<protein>
    <submittedName>
        <fullName evidence="6 7">Basic leucine zipper 23-like</fullName>
    </submittedName>
</protein>
<evidence type="ECO:0000259" key="4">
    <source>
        <dbReference type="PROSITE" id="PS50217"/>
    </source>
</evidence>
<dbReference type="GO" id="GO:0006351">
    <property type="term" value="P:DNA-templated transcription"/>
    <property type="evidence" value="ECO:0007669"/>
    <property type="project" value="InterPro"/>
</dbReference>
<dbReference type="RefSeq" id="XP_039114244.1">
    <property type="nucleotide sequence ID" value="XM_039258310.1"/>
</dbReference>
<dbReference type="InterPro" id="IPR004827">
    <property type="entry name" value="bZIP"/>
</dbReference>
<evidence type="ECO:0000313" key="5">
    <source>
        <dbReference type="Proteomes" id="UP001515500"/>
    </source>
</evidence>
<sequence length="221" mass="24418">MESVDEGEVDLQAQILLSNTDMQSSFDEFLRNTTTCTHTHTCNPPGPSTANHTHTCYHTHTQVFATSEGEGDDEGEAKKPRKPLGNREAVRKYREKKKAHAAYLEEEVKKLRLLNQQLLKKLQGHAALEVEVVRLRSLLVDIRAKIDGELGAYPFQRQCSSNGKVFRCSSDSQCVHETPAVVGWEGGCMPAIINCQSGQNLEVVNSMDVFGSLVSSSSQAE</sequence>
<dbReference type="GeneID" id="120249705"/>
<dbReference type="SUPFAM" id="SSF57959">
    <property type="entry name" value="Leucine zipper domain"/>
    <property type="match status" value="1"/>
</dbReference>
<dbReference type="CDD" id="cd14686">
    <property type="entry name" value="bZIP"/>
    <property type="match status" value="1"/>
</dbReference>
<keyword evidence="1" id="KW-0805">Transcription regulation</keyword>
<evidence type="ECO:0000256" key="3">
    <source>
        <dbReference type="SAM" id="MobiDB-lite"/>
    </source>
</evidence>
<dbReference type="InterPro" id="IPR031106">
    <property type="entry name" value="C/EBP"/>
</dbReference>
<dbReference type="SMART" id="SM00338">
    <property type="entry name" value="BRLZ"/>
    <property type="match status" value="1"/>
</dbReference>
<keyword evidence="2" id="KW-0804">Transcription</keyword>
<dbReference type="AlphaFoldDB" id="A0AB40AHE1"/>
<evidence type="ECO:0000313" key="6">
    <source>
        <dbReference type="RefSeq" id="XP_039114243.1"/>
    </source>
</evidence>
<evidence type="ECO:0000313" key="7">
    <source>
        <dbReference type="RefSeq" id="XP_039114244.1"/>
    </source>
</evidence>
<dbReference type="Proteomes" id="UP001515500">
    <property type="component" value="Chromosome 19"/>
</dbReference>
<dbReference type="Gene3D" id="1.20.5.170">
    <property type="match status" value="1"/>
</dbReference>
<feature type="region of interest" description="Disordered" evidence="3">
    <location>
        <begin position="67"/>
        <end position="88"/>
    </location>
</feature>
<accession>A0AB40AHE1</accession>
<dbReference type="PANTHER" id="PTHR23334:SF20">
    <property type="entry name" value="BASIC LEUCINE ZIPPER 24"/>
    <property type="match status" value="1"/>
</dbReference>
<proteinExistence type="predicted"/>
<dbReference type="PROSITE" id="PS50217">
    <property type="entry name" value="BZIP"/>
    <property type="match status" value="1"/>
</dbReference>